<reference evidence="3 4" key="1">
    <citation type="submission" date="2013-10" db="EMBL/GenBank/DDBJ databases">
        <title>Salinisphaera japonica YTM-1 Genome Sequencing.</title>
        <authorList>
            <person name="Lai Q."/>
            <person name="Li C."/>
            <person name="Shao Z."/>
        </authorList>
    </citation>
    <scope>NUCLEOTIDE SEQUENCE [LARGE SCALE GENOMIC DNA]</scope>
    <source>
        <strain evidence="3 4">YTM-1</strain>
    </source>
</reference>
<dbReference type="RefSeq" id="WP_221180093.1">
    <property type="nucleotide sequence ID" value="NZ_AYKG01000005.1"/>
</dbReference>
<dbReference type="InterPro" id="IPR012341">
    <property type="entry name" value="6hp_glycosidase-like_sf"/>
</dbReference>
<keyword evidence="2 3" id="KW-0413">Isomerase</keyword>
<dbReference type="AlphaFoldDB" id="A0A423Q086"/>
<evidence type="ECO:0000313" key="3">
    <source>
        <dbReference type="EMBL" id="ROO31395.1"/>
    </source>
</evidence>
<dbReference type="InParanoid" id="A0A423Q086"/>
<protein>
    <submittedName>
        <fullName evidence="3">Sugar isomerase</fullName>
    </submittedName>
</protein>
<evidence type="ECO:0000256" key="1">
    <source>
        <dbReference type="ARBA" id="ARBA00008558"/>
    </source>
</evidence>
<dbReference type="InterPro" id="IPR008928">
    <property type="entry name" value="6-hairpin_glycosidase_sf"/>
</dbReference>
<comment type="similarity">
    <text evidence="1">Belongs to the N-acylglucosamine 2-epimerase family.</text>
</comment>
<accession>A0A423Q086</accession>
<dbReference type="GO" id="GO:0005975">
    <property type="term" value="P:carbohydrate metabolic process"/>
    <property type="evidence" value="ECO:0007669"/>
    <property type="project" value="InterPro"/>
</dbReference>
<dbReference type="Gene3D" id="1.50.10.10">
    <property type="match status" value="1"/>
</dbReference>
<proteinExistence type="inferred from homology"/>
<dbReference type="GO" id="GO:0016853">
    <property type="term" value="F:isomerase activity"/>
    <property type="evidence" value="ECO:0007669"/>
    <property type="project" value="UniProtKB-KW"/>
</dbReference>
<organism evidence="3 4">
    <name type="scientific">Salinisphaera japonica YTM-1</name>
    <dbReference type="NCBI Taxonomy" id="1209778"/>
    <lineage>
        <taxon>Bacteria</taxon>
        <taxon>Pseudomonadati</taxon>
        <taxon>Pseudomonadota</taxon>
        <taxon>Gammaproteobacteria</taxon>
        <taxon>Salinisphaerales</taxon>
        <taxon>Salinisphaeraceae</taxon>
        <taxon>Salinisphaera</taxon>
    </lineage>
</organism>
<dbReference type="Proteomes" id="UP000285310">
    <property type="component" value="Unassembled WGS sequence"/>
</dbReference>
<gene>
    <name evidence="3" type="ORF">SAJA_02605</name>
</gene>
<keyword evidence="4" id="KW-1185">Reference proteome</keyword>
<name>A0A423Q086_9GAMM</name>
<dbReference type="SUPFAM" id="SSF48208">
    <property type="entry name" value="Six-hairpin glycosidases"/>
    <property type="match status" value="1"/>
</dbReference>
<dbReference type="Pfam" id="PF07221">
    <property type="entry name" value="GlcNAc_2-epim"/>
    <property type="match status" value="1"/>
</dbReference>
<dbReference type="InterPro" id="IPR010819">
    <property type="entry name" value="AGE/CE"/>
</dbReference>
<evidence type="ECO:0000256" key="2">
    <source>
        <dbReference type="ARBA" id="ARBA00023235"/>
    </source>
</evidence>
<dbReference type="PANTHER" id="PTHR15108">
    <property type="entry name" value="N-ACYLGLUCOSAMINE-2-EPIMERASE"/>
    <property type="match status" value="1"/>
</dbReference>
<dbReference type="EMBL" id="AYKG01000005">
    <property type="protein sequence ID" value="ROO31395.1"/>
    <property type="molecule type" value="Genomic_DNA"/>
</dbReference>
<sequence>MSVIDPLEHANPAPGARWIDQPVHRLWLDQEGLRLLHFYRAAALPGGGFAALDVHGRLAEDAVADTLVTARHTHCYSLAAMAGVPGAASMATHGMTALAELLRDGEYGGWYQRAPAAGGDDSKQCYIQIFVGLAAASATQAGIPGARNLLAAVLAVLEQHFWSAETQTYCESYDQAWTARSDYRGANSNMHAVELCLVLADVLNDPTWYDRALAIGERIIHRHAADNDYLIVEHFYGDWREWRECNADAIEDGFYPFGATPGHGCEWARLLISLEAGLKAAGRDAPNWLFYDAKALFDRAVAVGWEADGAPGMVYTVNWQAQPCATRRRHWVQAEALAAAAALATRTDEPGYEAWYRRIWDHVRDVYIDTVNGSWVQELDANLAPHAEDGHLKADLYHAYQATLLPPLALTPSLPIAVSQPFGAPMDANVTE</sequence>
<evidence type="ECO:0000313" key="4">
    <source>
        <dbReference type="Proteomes" id="UP000285310"/>
    </source>
</evidence>
<dbReference type="FunCoup" id="A0A423Q086">
    <property type="interactions" value="5"/>
</dbReference>
<comment type="caution">
    <text evidence="3">The sequence shown here is derived from an EMBL/GenBank/DDBJ whole genome shotgun (WGS) entry which is preliminary data.</text>
</comment>